<comment type="caution">
    <text evidence="1">The sequence shown here is derived from an EMBL/GenBank/DDBJ whole genome shotgun (WGS) entry which is preliminary data.</text>
</comment>
<proteinExistence type="predicted"/>
<dbReference type="SUPFAM" id="SSF46785">
    <property type="entry name" value="Winged helix' DNA-binding domain"/>
    <property type="match status" value="1"/>
</dbReference>
<protein>
    <submittedName>
        <fullName evidence="1">Uncharacterized protein</fullName>
    </submittedName>
</protein>
<dbReference type="Gene3D" id="1.10.10.10">
    <property type="entry name" value="Winged helix-like DNA-binding domain superfamily/Winged helix DNA-binding domain"/>
    <property type="match status" value="1"/>
</dbReference>
<evidence type="ECO:0000313" key="1">
    <source>
        <dbReference type="EMBL" id="KAK7819234.1"/>
    </source>
</evidence>
<accession>A0AAW0IXS2</accession>
<dbReference type="EMBL" id="JBBHLL010000082">
    <property type="protein sequence ID" value="KAK7819234.1"/>
    <property type="molecule type" value="Genomic_DNA"/>
</dbReference>
<dbReference type="AlphaFoldDB" id="A0AAW0IXS2"/>
<name>A0AAW0IXS2_MYOGA</name>
<dbReference type="Proteomes" id="UP001488838">
    <property type="component" value="Unassembled WGS sequence"/>
</dbReference>
<sequence length="401" mass="44652">MNTEITCTEPTVPPRSVEKQRPSAALLMLLAEAPQSSPQERLEAGPPCVAQRTHIPSSYYLTAVVEVPVGFPNEEQADRQRMAQRQCQPRHCSRGSKMVSQVLERLKMVEKDEDGGCMLTPQGQRDLDKITRRMAAANESIRTKDAGMYISTMCLPDAGGGHQRTSDALQLELLMVVSHHLDAWTKLVLNLQGTFVKSSRVSGNTLGTVGSGLAQYPNLKSVNEFIARNINKKQIPQLGEAMENVVRPSTDRDATLPSAQRKALVLALVLQSRKLKSIKFVTSATKVQQFSKPGYLGEVKHRPLCFMSCQLSGLLPSPLTTSQLQQMERSQVIIEGKDLERRSACSPIQHLPPTKDLLQEERVPEPALAYNHTDEDFAYHHRSFIRRWMAIQTETHIGAPD</sequence>
<evidence type="ECO:0000313" key="2">
    <source>
        <dbReference type="Proteomes" id="UP001488838"/>
    </source>
</evidence>
<organism evidence="1 2">
    <name type="scientific">Myodes glareolus</name>
    <name type="common">Bank vole</name>
    <name type="synonym">Clethrionomys glareolus</name>
    <dbReference type="NCBI Taxonomy" id="447135"/>
    <lineage>
        <taxon>Eukaryota</taxon>
        <taxon>Metazoa</taxon>
        <taxon>Chordata</taxon>
        <taxon>Craniata</taxon>
        <taxon>Vertebrata</taxon>
        <taxon>Euteleostomi</taxon>
        <taxon>Mammalia</taxon>
        <taxon>Eutheria</taxon>
        <taxon>Euarchontoglires</taxon>
        <taxon>Glires</taxon>
        <taxon>Rodentia</taxon>
        <taxon>Myomorpha</taxon>
        <taxon>Muroidea</taxon>
        <taxon>Cricetidae</taxon>
        <taxon>Arvicolinae</taxon>
        <taxon>Myodes</taxon>
    </lineage>
</organism>
<dbReference type="InterPro" id="IPR036388">
    <property type="entry name" value="WH-like_DNA-bd_sf"/>
</dbReference>
<reference evidence="1 2" key="1">
    <citation type="journal article" date="2023" name="bioRxiv">
        <title>Conserved and derived expression patterns and positive selection on dental genes reveal complex evolutionary context of ever-growing rodent molars.</title>
        <authorList>
            <person name="Calamari Z.T."/>
            <person name="Song A."/>
            <person name="Cohen E."/>
            <person name="Akter M."/>
            <person name="Roy R.D."/>
            <person name="Hallikas O."/>
            <person name="Christensen M.M."/>
            <person name="Li P."/>
            <person name="Marangoni P."/>
            <person name="Jernvall J."/>
            <person name="Klein O.D."/>
        </authorList>
    </citation>
    <scope>NUCLEOTIDE SEQUENCE [LARGE SCALE GENOMIC DNA]</scope>
    <source>
        <strain evidence="1">V071</strain>
    </source>
</reference>
<gene>
    <name evidence="1" type="ORF">U0070_008362</name>
</gene>
<keyword evidence="2" id="KW-1185">Reference proteome</keyword>
<dbReference type="InterPro" id="IPR036390">
    <property type="entry name" value="WH_DNA-bd_sf"/>
</dbReference>